<keyword evidence="3" id="KW-1185">Reference proteome</keyword>
<reference evidence="2" key="1">
    <citation type="submission" date="2018-04" db="EMBL/GenBank/DDBJ databases">
        <title>Whole genome sequencing of Hypsizygus marmoreus.</title>
        <authorList>
            <person name="Choi I.-G."/>
            <person name="Min B."/>
            <person name="Kim J.-G."/>
            <person name="Kim S."/>
            <person name="Oh Y.-L."/>
            <person name="Kong W.-S."/>
            <person name="Park H."/>
            <person name="Jeong J."/>
            <person name="Song E.-S."/>
        </authorList>
    </citation>
    <scope>NUCLEOTIDE SEQUENCE [LARGE SCALE GENOMIC DNA]</scope>
    <source>
        <strain evidence="2">51987-8</strain>
    </source>
</reference>
<dbReference type="STRING" id="39966.A0A369K337"/>
<feature type="transmembrane region" description="Helical" evidence="1">
    <location>
        <begin position="130"/>
        <end position="152"/>
    </location>
</feature>
<protein>
    <recommendedName>
        <fullName evidence="4">Presenilins-associated rhomboid-like protein, mitochondrial</fullName>
    </recommendedName>
</protein>
<keyword evidence="1" id="KW-1133">Transmembrane helix</keyword>
<dbReference type="InParanoid" id="A0A369K337"/>
<feature type="transmembrane region" description="Helical" evidence="1">
    <location>
        <begin position="181"/>
        <end position="202"/>
    </location>
</feature>
<feature type="transmembrane region" description="Helical" evidence="1">
    <location>
        <begin position="20"/>
        <end position="40"/>
    </location>
</feature>
<evidence type="ECO:0000313" key="3">
    <source>
        <dbReference type="Proteomes" id="UP000076154"/>
    </source>
</evidence>
<organism evidence="2 3">
    <name type="scientific">Hypsizygus marmoreus</name>
    <name type="common">White beech mushroom</name>
    <name type="synonym">Agaricus marmoreus</name>
    <dbReference type="NCBI Taxonomy" id="39966"/>
    <lineage>
        <taxon>Eukaryota</taxon>
        <taxon>Fungi</taxon>
        <taxon>Dikarya</taxon>
        <taxon>Basidiomycota</taxon>
        <taxon>Agaricomycotina</taxon>
        <taxon>Agaricomycetes</taxon>
        <taxon>Agaricomycetidae</taxon>
        <taxon>Agaricales</taxon>
        <taxon>Tricholomatineae</taxon>
        <taxon>Lyophyllaceae</taxon>
        <taxon>Hypsizygus</taxon>
    </lineage>
</organism>
<dbReference type="AlphaFoldDB" id="A0A369K337"/>
<comment type="caution">
    <text evidence="2">The sequence shown here is derived from an EMBL/GenBank/DDBJ whole genome shotgun (WGS) entry which is preliminary data.</text>
</comment>
<keyword evidence="1" id="KW-0812">Transmembrane</keyword>
<keyword evidence="1" id="KW-0472">Membrane</keyword>
<feature type="transmembrane region" description="Helical" evidence="1">
    <location>
        <begin position="91"/>
        <end position="109"/>
    </location>
</feature>
<feature type="transmembrane region" description="Helical" evidence="1">
    <location>
        <begin position="288"/>
        <end position="316"/>
    </location>
</feature>
<proteinExistence type="predicted"/>
<dbReference type="Proteomes" id="UP000076154">
    <property type="component" value="Unassembled WGS sequence"/>
</dbReference>
<name>A0A369K337_HYPMA</name>
<gene>
    <name evidence="2" type="ORF">Hypma_006616</name>
</gene>
<accession>A0A369K337</accession>
<evidence type="ECO:0008006" key="4">
    <source>
        <dbReference type="Google" id="ProtNLM"/>
    </source>
</evidence>
<dbReference type="OrthoDB" id="10260614at2759"/>
<evidence type="ECO:0000256" key="1">
    <source>
        <dbReference type="SAM" id="Phobius"/>
    </source>
</evidence>
<feature type="transmembrane region" description="Helical" evidence="1">
    <location>
        <begin position="242"/>
        <end position="268"/>
    </location>
</feature>
<evidence type="ECO:0000313" key="2">
    <source>
        <dbReference type="EMBL" id="RDB26263.1"/>
    </source>
</evidence>
<dbReference type="EMBL" id="LUEZ02000040">
    <property type="protein sequence ID" value="RDB26263.1"/>
    <property type="molecule type" value="Genomic_DNA"/>
</dbReference>
<sequence length="352" mass="40197">MLRGNYPPELSQIPPKIRWLRPSLFFVGTSAMVFTVAAYVTNVATDHYLTIMKPKDNGADVSNRQLYEFMQRYHLQSNSVTGVLKAIHEDLLFPGVYVLLMFSQFLWGIDRFQTSLFRHWTHSMGSGKSYTILTSIVSMGSLSQFLLISMVAGHGQLQNKMESLKGRFRAPLDDIHEVSSAYHIVAFWVSAGMFGLLAPQFVHWLRFRSALRSLASGIPPNVRAGQERLINKTLRYQMGPTAAFYASLTLLACHYHSATMTISIPAWEFNYNLFRVGTMWMGWCSSEFILMLIGLGPINWAGHLCGVLYGALYYRYGFELWRWLRRKLYDRQRSIGGSIHVYPFARSKTVDG</sequence>